<proteinExistence type="predicted"/>
<dbReference type="AlphaFoldDB" id="A0A9W6Z0U6"/>
<keyword evidence="4" id="KW-1185">Reference proteome</keyword>
<dbReference type="PANTHER" id="PTHR37534">
    <property type="entry name" value="TRANSCRIPTIONAL ACTIVATOR PROTEIN UGA3"/>
    <property type="match status" value="1"/>
</dbReference>
<evidence type="ECO:0000256" key="2">
    <source>
        <dbReference type="ARBA" id="ARBA00023242"/>
    </source>
</evidence>
<dbReference type="PANTHER" id="PTHR37534:SF49">
    <property type="entry name" value="LYSINE BIOSYNTHESIS REGULATORY PROTEIN LYS14"/>
    <property type="match status" value="1"/>
</dbReference>
<dbReference type="Proteomes" id="UP001165063">
    <property type="component" value="Unassembled WGS sequence"/>
</dbReference>
<organism evidence="3 4">
    <name type="scientific">Ambrosiozyma monospora</name>
    <name type="common">Yeast</name>
    <name type="synonym">Endomycopsis monosporus</name>
    <dbReference type="NCBI Taxonomy" id="43982"/>
    <lineage>
        <taxon>Eukaryota</taxon>
        <taxon>Fungi</taxon>
        <taxon>Dikarya</taxon>
        <taxon>Ascomycota</taxon>
        <taxon>Saccharomycotina</taxon>
        <taxon>Pichiomycetes</taxon>
        <taxon>Pichiales</taxon>
        <taxon>Pichiaceae</taxon>
        <taxon>Ambrosiozyma</taxon>
    </lineage>
</organism>
<dbReference type="Pfam" id="PF11951">
    <property type="entry name" value="Fungal_trans_2"/>
    <property type="match status" value="1"/>
</dbReference>
<keyword evidence="2" id="KW-0539">Nucleus</keyword>
<dbReference type="OrthoDB" id="6730379at2759"/>
<name>A0A9W6Z0U6_AMBMO</name>
<comment type="subcellular location">
    <subcellularLocation>
        <location evidence="1">Nucleus</location>
    </subcellularLocation>
</comment>
<protein>
    <submittedName>
        <fullName evidence="3">Unnamed protein product</fullName>
    </submittedName>
</protein>
<sequence>MCYCKYDKAVTWEQDAFDRGITFGRSNQYKKIKKQLDEKPNPVEDSEEDELTLSQKIAGQNIPWVELQNSECLFVNVTPQDFTNGFTIQDDNCDFKIHPRKESPIPKIQYTSSTALSMQVADTQNSVNPISSLLNLISLDPEHFLPHFISYGHDDTHSYDFIHDDHLLGSSVIPSMPPSPPQFTFDDLQHCYLTAPSSSTQNSTLKLTDSENELLTYFINSICPVCVCYPSSKGAVYVTQTLESVNSSRFTLNPQINPYLYLIVPLASRSTIVLNSIVAASSYQKYLLGHKEYDAISGNYTKLVLSELPNIIKEKQETNSSEWDDVLATIIMLCFKEISSNCGNGSSWLVHLEHAKEFLKQTNVRNSSSPLCKFFTTYFISHEVMRETASSDDSDITSAQAGKGLNTLKILI</sequence>
<evidence type="ECO:0000313" key="3">
    <source>
        <dbReference type="EMBL" id="GMG55793.1"/>
    </source>
</evidence>
<dbReference type="GO" id="GO:0003700">
    <property type="term" value="F:DNA-binding transcription factor activity"/>
    <property type="evidence" value="ECO:0007669"/>
    <property type="project" value="TreeGrafter"/>
</dbReference>
<gene>
    <name evidence="3" type="ORF">Amon01_000786500</name>
</gene>
<dbReference type="EMBL" id="BSXU01006181">
    <property type="protein sequence ID" value="GMG55793.1"/>
    <property type="molecule type" value="Genomic_DNA"/>
</dbReference>
<reference evidence="3" key="1">
    <citation type="submission" date="2023-04" db="EMBL/GenBank/DDBJ databases">
        <title>Ambrosiozyma monospora NBRC 1965.</title>
        <authorList>
            <person name="Ichikawa N."/>
            <person name="Sato H."/>
            <person name="Tonouchi N."/>
        </authorList>
    </citation>
    <scope>NUCLEOTIDE SEQUENCE</scope>
    <source>
        <strain evidence="3">NBRC 1965</strain>
    </source>
</reference>
<dbReference type="GO" id="GO:0045944">
    <property type="term" value="P:positive regulation of transcription by RNA polymerase II"/>
    <property type="evidence" value="ECO:0007669"/>
    <property type="project" value="TreeGrafter"/>
</dbReference>
<dbReference type="GO" id="GO:0005634">
    <property type="term" value="C:nucleus"/>
    <property type="evidence" value="ECO:0007669"/>
    <property type="project" value="UniProtKB-SubCell"/>
</dbReference>
<evidence type="ECO:0000313" key="4">
    <source>
        <dbReference type="Proteomes" id="UP001165063"/>
    </source>
</evidence>
<accession>A0A9W6Z0U6</accession>
<dbReference type="InterPro" id="IPR021858">
    <property type="entry name" value="Fun_TF"/>
</dbReference>
<evidence type="ECO:0000256" key="1">
    <source>
        <dbReference type="ARBA" id="ARBA00004123"/>
    </source>
</evidence>
<dbReference type="GO" id="GO:0000976">
    <property type="term" value="F:transcription cis-regulatory region binding"/>
    <property type="evidence" value="ECO:0007669"/>
    <property type="project" value="TreeGrafter"/>
</dbReference>
<comment type="caution">
    <text evidence="3">The sequence shown here is derived from an EMBL/GenBank/DDBJ whole genome shotgun (WGS) entry which is preliminary data.</text>
</comment>